<protein>
    <submittedName>
        <fullName evidence="2">SH3 domain-containing protein</fullName>
    </submittedName>
</protein>
<keyword evidence="3" id="KW-1185">Reference proteome</keyword>
<sequence length="137" mass="15044">MMNFIKTHGSRILAAVLTLLVFSVLAAFFSGSVLKSVSDMAAWYSTPINVGAFEEPEEEIEEEVEEILPDFVTIVTEGANVRNSPGVKDGTISAQLKKGDQLEVTGEQMVGETVWYEVLLSDSDEKLWISSKAVKEE</sequence>
<dbReference type="InterPro" id="IPR003646">
    <property type="entry name" value="SH3-like_bac-type"/>
</dbReference>
<reference evidence="2 3" key="1">
    <citation type="submission" date="2021-04" db="EMBL/GenBank/DDBJ databases">
        <title>Metabacillus sp. strain KIGAM252 whole genome sequence.</title>
        <authorList>
            <person name="Seo M.-J."/>
            <person name="Cho E.-S."/>
            <person name="Hwang C.Y."/>
            <person name="Yoon D.J."/>
        </authorList>
    </citation>
    <scope>NUCLEOTIDE SEQUENCE [LARGE SCALE GENOMIC DNA]</scope>
    <source>
        <strain evidence="2 3">KIGAM252</strain>
    </source>
</reference>
<dbReference type="EMBL" id="JAGVRK010000001">
    <property type="protein sequence ID" value="MBS2970685.1"/>
    <property type="molecule type" value="Genomic_DNA"/>
</dbReference>
<proteinExistence type="predicted"/>
<organism evidence="2 3">
    <name type="scientific">Metabacillus flavus</name>
    <dbReference type="NCBI Taxonomy" id="2823519"/>
    <lineage>
        <taxon>Bacteria</taxon>
        <taxon>Bacillati</taxon>
        <taxon>Bacillota</taxon>
        <taxon>Bacilli</taxon>
        <taxon>Bacillales</taxon>
        <taxon>Bacillaceae</taxon>
        <taxon>Metabacillus</taxon>
    </lineage>
</organism>
<dbReference type="Pfam" id="PF08239">
    <property type="entry name" value="SH3_3"/>
    <property type="match status" value="1"/>
</dbReference>
<evidence type="ECO:0000259" key="1">
    <source>
        <dbReference type="PROSITE" id="PS51781"/>
    </source>
</evidence>
<dbReference type="Gene3D" id="2.30.30.40">
    <property type="entry name" value="SH3 Domains"/>
    <property type="match status" value="1"/>
</dbReference>
<dbReference type="PROSITE" id="PS51781">
    <property type="entry name" value="SH3B"/>
    <property type="match status" value="1"/>
</dbReference>
<evidence type="ECO:0000313" key="3">
    <source>
        <dbReference type="Proteomes" id="UP000682403"/>
    </source>
</evidence>
<accession>A0ABS5LIW1</accession>
<dbReference type="Proteomes" id="UP000682403">
    <property type="component" value="Unassembled WGS sequence"/>
</dbReference>
<name>A0ABS5LIW1_9BACI</name>
<evidence type="ECO:0000313" key="2">
    <source>
        <dbReference type="EMBL" id="MBS2970685.1"/>
    </source>
</evidence>
<dbReference type="SMART" id="SM00287">
    <property type="entry name" value="SH3b"/>
    <property type="match status" value="1"/>
</dbReference>
<gene>
    <name evidence="2" type="ORF">J9317_18235</name>
</gene>
<feature type="domain" description="SH3b" evidence="1">
    <location>
        <begin position="69"/>
        <end position="137"/>
    </location>
</feature>
<comment type="caution">
    <text evidence="2">The sequence shown here is derived from an EMBL/GenBank/DDBJ whole genome shotgun (WGS) entry which is preliminary data.</text>
</comment>